<dbReference type="STRING" id="3055.A0A2K3DHT3"/>
<dbReference type="Gramene" id="PNW80082">
    <property type="protein sequence ID" value="PNW80082"/>
    <property type="gene ID" value="CHLRE_08g377050v5"/>
</dbReference>
<keyword evidence="3" id="KW-1185">Reference proteome</keyword>
<dbReference type="InParanoid" id="A0A2K3DHT3"/>
<dbReference type="GeneID" id="5719926"/>
<dbReference type="OrthoDB" id="549549at2759"/>
<sequence>MEWMHDSYELLADRRIDQLLLPGTHDSAAHTLAADQPRLGPSAADRFLAWLARAFPSAVAPWTLTQHAPVYDQLRAGVRFLDLRVAWSPPVPGGNPRTGTGDGVFWCAHTFACQPLKAVLQDVSDFLAATSHEVLVLALRPDWPHRQPFTQHPHLGPRLAADVAAALRGQLYPPPPPVAPQQLVAAPPRKAAPAGGTEGRGGGELGGPGSGADDMAVTADVDVPVSAEAAAVAAAVAAAAAAAAGGLQLPSLRAMVESGRRVLVFFDPPRVPASDGGTSVPAGRLRPHPQPPPPSARVTPPPAMQPAVGACPVGARVSDAGGCCGCGPPALRAGLRLRTCFQGGGNARDVAAPSRVSSAIAAGAGAPADSAAAMPRVCTARTSCAAAAASLHPPPSYRRPTPTTTTTSSSDGDRCSSDAGAGAEGDAGGDCDCGAAAAAVVKPPCSHAPHLHHGDCNGLAGDLPGDRLWLGSLCRPLWADSSSPRGTVTGLLQMLADARRRPLGPGPCWHAAAAATPTPLSVVRDVLRYGLAAAGLRRLAAELEAEELPRLLAAAAPVPASGPAAAHAAEHASAAIAEAAASERRAMALVRTPMPSTAAGQVAWRGAGATQGAGAVAAGSGGCGSSCAAAGVGVGDGDGRGGGDGGGGDLQLWRAARNEGSLDMPGGAGAGPGGLLRWGRVFAVCLDHPSPEALEAVWRLNLVPSPPA</sequence>
<dbReference type="AlphaFoldDB" id="A0A2K3DHT3"/>
<dbReference type="ExpressionAtlas" id="A0A2K3DHT3">
    <property type="expression patterns" value="baseline"/>
</dbReference>
<feature type="region of interest" description="Disordered" evidence="1">
    <location>
        <begin position="389"/>
        <end position="421"/>
    </location>
</feature>
<gene>
    <name evidence="2" type="ORF">CHLRE_08g377050v5</name>
</gene>
<evidence type="ECO:0008006" key="4">
    <source>
        <dbReference type="Google" id="ProtNLM"/>
    </source>
</evidence>
<dbReference type="Gene3D" id="3.20.20.190">
    <property type="entry name" value="Phosphatidylinositol (PI) phosphodiesterase"/>
    <property type="match status" value="1"/>
</dbReference>
<dbReference type="InterPro" id="IPR017946">
    <property type="entry name" value="PLC-like_Pdiesterase_TIM-brl"/>
</dbReference>
<dbReference type="GO" id="GO:0008081">
    <property type="term" value="F:phosphoric diester hydrolase activity"/>
    <property type="evidence" value="ECO:0000318"/>
    <property type="project" value="GO_Central"/>
</dbReference>
<dbReference type="PANTHER" id="PTHR13593">
    <property type="match status" value="1"/>
</dbReference>
<dbReference type="RefSeq" id="XP_042922193.1">
    <property type="nucleotide sequence ID" value="XM_043065192.1"/>
</dbReference>
<feature type="compositionally biased region" description="Gly residues" evidence="1">
    <location>
        <begin position="196"/>
        <end position="210"/>
    </location>
</feature>
<feature type="compositionally biased region" description="Low complexity" evidence="1">
    <location>
        <begin position="180"/>
        <end position="195"/>
    </location>
</feature>
<feature type="compositionally biased region" description="Low complexity" evidence="1">
    <location>
        <begin position="398"/>
        <end position="410"/>
    </location>
</feature>
<evidence type="ECO:0000313" key="3">
    <source>
        <dbReference type="Proteomes" id="UP000006906"/>
    </source>
</evidence>
<name>A0A2K3DHT3_CHLRE</name>
<accession>A0A2K3DHT3</accession>
<protein>
    <recommendedName>
        <fullName evidence="4">Phosphatidylinositol-specific phospholipase C X domain-containing protein</fullName>
    </recommendedName>
</protein>
<reference evidence="2 3" key="1">
    <citation type="journal article" date="2007" name="Science">
        <title>The Chlamydomonas genome reveals the evolution of key animal and plant functions.</title>
        <authorList>
            <person name="Merchant S.S."/>
            <person name="Prochnik S.E."/>
            <person name="Vallon O."/>
            <person name="Harris E.H."/>
            <person name="Karpowicz S.J."/>
            <person name="Witman G.B."/>
            <person name="Terry A."/>
            <person name="Salamov A."/>
            <person name="Fritz-Laylin L.K."/>
            <person name="Marechal-Drouard L."/>
            <person name="Marshall W.F."/>
            <person name="Qu L.H."/>
            <person name="Nelson D.R."/>
            <person name="Sanderfoot A.A."/>
            <person name="Spalding M.H."/>
            <person name="Kapitonov V.V."/>
            <person name="Ren Q."/>
            <person name="Ferris P."/>
            <person name="Lindquist E."/>
            <person name="Shapiro H."/>
            <person name="Lucas S.M."/>
            <person name="Grimwood J."/>
            <person name="Schmutz J."/>
            <person name="Cardol P."/>
            <person name="Cerutti H."/>
            <person name="Chanfreau G."/>
            <person name="Chen C.L."/>
            <person name="Cognat V."/>
            <person name="Croft M.T."/>
            <person name="Dent R."/>
            <person name="Dutcher S."/>
            <person name="Fernandez E."/>
            <person name="Fukuzawa H."/>
            <person name="Gonzalez-Ballester D."/>
            <person name="Gonzalez-Halphen D."/>
            <person name="Hallmann A."/>
            <person name="Hanikenne M."/>
            <person name="Hippler M."/>
            <person name="Inwood W."/>
            <person name="Jabbari K."/>
            <person name="Kalanon M."/>
            <person name="Kuras R."/>
            <person name="Lefebvre P.A."/>
            <person name="Lemaire S.D."/>
            <person name="Lobanov A.V."/>
            <person name="Lohr M."/>
            <person name="Manuell A."/>
            <person name="Meier I."/>
            <person name="Mets L."/>
            <person name="Mittag M."/>
            <person name="Mittelmeier T."/>
            <person name="Moroney J.V."/>
            <person name="Moseley J."/>
            <person name="Napoli C."/>
            <person name="Nedelcu A.M."/>
            <person name="Niyogi K."/>
            <person name="Novoselov S.V."/>
            <person name="Paulsen I.T."/>
            <person name="Pazour G."/>
            <person name="Purton S."/>
            <person name="Ral J.P."/>
            <person name="Riano-Pachon D.M."/>
            <person name="Riekhof W."/>
            <person name="Rymarquis L."/>
            <person name="Schroda M."/>
            <person name="Stern D."/>
            <person name="Umen J."/>
            <person name="Willows R."/>
            <person name="Wilson N."/>
            <person name="Zimmer S.L."/>
            <person name="Allmer J."/>
            <person name="Balk J."/>
            <person name="Bisova K."/>
            <person name="Chen C.J."/>
            <person name="Elias M."/>
            <person name="Gendler K."/>
            <person name="Hauser C."/>
            <person name="Lamb M.R."/>
            <person name="Ledford H."/>
            <person name="Long J.C."/>
            <person name="Minagawa J."/>
            <person name="Page M.D."/>
            <person name="Pan J."/>
            <person name="Pootakham W."/>
            <person name="Roje S."/>
            <person name="Rose A."/>
            <person name="Stahlberg E."/>
            <person name="Terauchi A.M."/>
            <person name="Yang P."/>
            <person name="Ball S."/>
            <person name="Bowler C."/>
            <person name="Dieckmann C.L."/>
            <person name="Gladyshev V.N."/>
            <person name="Green P."/>
            <person name="Jorgensen R."/>
            <person name="Mayfield S."/>
            <person name="Mueller-Roeber B."/>
            <person name="Rajamani S."/>
            <person name="Sayre R.T."/>
            <person name="Brokstein P."/>
            <person name="Dubchak I."/>
            <person name="Goodstein D."/>
            <person name="Hornick L."/>
            <person name="Huang Y.W."/>
            <person name="Jhaveri J."/>
            <person name="Luo Y."/>
            <person name="Martinez D."/>
            <person name="Ngau W.C."/>
            <person name="Otillar B."/>
            <person name="Poliakov A."/>
            <person name="Porter A."/>
            <person name="Szajkowski L."/>
            <person name="Werner G."/>
            <person name="Zhou K."/>
            <person name="Grigoriev I.V."/>
            <person name="Rokhsar D.S."/>
            <person name="Grossman A.R."/>
        </authorList>
    </citation>
    <scope>NUCLEOTIDE SEQUENCE [LARGE SCALE GENOMIC DNA]</scope>
    <source>
        <strain evidence="3">CC-503</strain>
    </source>
</reference>
<dbReference type="InterPro" id="IPR051057">
    <property type="entry name" value="PI-PLC_domain"/>
</dbReference>
<dbReference type="SUPFAM" id="SSF51695">
    <property type="entry name" value="PLC-like phosphodiesterases"/>
    <property type="match status" value="1"/>
</dbReference>
<feature type="compositionally biased region" description="Pro residues" evidence="1">
    <location>
        <begin position="288"/>
        <end position="301"/>
    </location>
</feature>
<organism evidence="2 3">
    <name type="scientific">Chlamydomonas reinhardtii</name>
    <name type="common">Chlamydomonas smithii</name>
    <dbReference type="NCBI Taxonomy" id="3055"/>
    <lineage>
        <taxon>Eukaryota</taxon>
        <taxon>Viridiplantae</taxon>
        <taxon>Chlorophyta</taxon>
        <taxon>core chlorophytes</taxon>
        <taxon>Chlorophyceae</taxon>
        <taxon>CS clade</taxon>
        <taxon>Chlamydomonadales</taxon>
        <taxon>Chlamydomonadaceae</taxon>
        <taxon>Chlamydomonas</taxon>
    </lineage>
</organism>
<evidence type="ECO:0000313" key="2">
    <source>
        <dbReference type="EMBL" id="PNW80082.1"/>
    </source>
</evidence>
<dbReference type="KEGG" id="cre:CHLRE_08g377050v5"/>
<dbReference type="PANTHER" id="PTHR13593:SF113">
    <property type="entry name" value="SI:DKEY-266F7.9"/>
    <property type="match status" value="1"/>
</dbReference>
<evidence type="ECO:0000256" key="1">
    <source>
        <dbReference type="SAM" id="MobiDB-lite"/>
    </source>
</evidence>
<dbReference type="GO" id="GO:0006629">
    <property type="term" value="P:lipid metabolic process"/>
    <property type="evidence" value="ECO:0007669"/>
    <property type="project" value="InterPro"/>
</dbReference>
<dbReference type="Proteomes" id="UP000006906">
    <property type="component" value="Chromosome 8"/>
</dbReference>
<proteinExistence type="predicted"/>
<dbReference type="EMBL" id="CM008969">
    <property type="protein sequence ID" value="PNW80082.1"/>
    <property type="molecule type" value="Genomic_DNA"/>
</dbReference>
<feature type="region of interest" description="Disordered" evidence="1">
    <location>
        <begin position="176"/>
        <end position="213"/>
    </location>
</feature>
<feature type="region of interest" description="Disordered" evidence="1">
    <location>
        <begin position="270"/>
        <end position="301"/>
    </location>
</feature>